<dbReference type="GO" id="GO:0006508">
    <property type="term" value="P:proteolysis"/>
    <property type="evidence" value="ECO:0007669"/>
    <property type="project" value="UniProtKB-KW"/>
</dbReference>
<dbReference type="GO" id="GO:0005737">
    <property type="term" value="C:cytoplasm"/>
    <property type="evidence" value="ECO:0007669"/>
    <property type="project" value="UniProtKB-ARBA"/>
</dbReference>
<evidence type="ECO:0000256" key="4">
    <source>
        <dbReference type="ARBA" id="ARBA00022670"/>
    </source>
</evidence>
<dbReference type="GO" id="GO:0008237">
    <property type="term" value="F:metallopeptidase activity"/>
    <property type="evidence" value="ECO:0007669"/>
    <property type="project" value="UniProtKB-KW"/>
</dbReference>
<dbReference type="InterPro" id="IPR023358">
    <property type="entry name" value="Peptidase_M18_dom2"/>
</dbReference>
<evidence type="ECO:0000313" key="12">
    <source>
        <dbReference type="Proteomes" id="UP000199608"/>
    </source>
</evidence>
<reference evidence="12" key="1">
    <citation type="submission" date="2016-10" db="EMBL/GenBank/DDBJ databases">
        <authorList>
            <person name="Varghese N."/>
            <person name="Submissions S."/>
        </authorList>
    </citation>
    <scope>NUCLEOTIDE SEQUENCE [LARGE SCALE GENOMIC DNA]</scope>
    <source>
        <strain evidence="12">DSM 3384</strain>
    </source>
</reference>
<dbReference type="Proteomes" id="UP000199608">
    <property type="component" value="Unassembled WGS sequence"/>
</dbReference>
<evidence type="ECO:0000313" key="11">
    <source>
        <dbReference type="EMBL" id="SDT84577.1"/>
    </source>
</evidence>
<keyword evidence="4 9" id="KW-0645">Protease</keyword>
<dbReference type="SUPFAM" id="SSF53187">
    <property type="entry name" value="Zn-dependent exopeptidases"/>
    <property type="match status" value="1"/>
</dbReference>
<keyword evidence="3 9" id="KW-0031">Aminopeptidase</keyword>
<evidence type="ECO:0000256" key="3">
    <source>
        <dbReference type="ARBA" id="ARBA00022438"/>
    </source>
</evidence>
<accession>A0A1H2DNR8</accession>
<keyword evidence="8 9" id="KW-0482">Metalloprotease</keyword>
<evidence type="ECO:0000256" key="6">
    <source>
        <dbReference type="ARBA" id="ARBA00022801"/>
    </source>
</evidence>
<dbReference type="PRINTS" id="PR00932">
    <property type="entry name" value="AMINO1PTASE"/>
</dbReference>
<dbReference type="GO" id="GO:0004177">
    <property type="term" value="F:aminopeptidase activity"/>
    <property type="evidence" value="ECO:0007669"/>
    <property type="project" value="UniProtKB-KW"/>
</dbReference>
<keyword evidence="12" id="KW-1185">Reference proteome</keyword>
<dbReference type="SUPFAM" id="SSF101821">
    <property type="entry name" value="Aminopeptidase/glucanase lid domain"/>
    <property type="match status" value="1"/>
</dbReference>
<dbReference type="InterPro" id="IPR001948">
    <property type="entry name" value="Peptidase_M18"/>
</dbReference>
<evidence type="ECO:0000256" key="9">
    <source>
        <dbReference type="RuleBase" id="RU004386"/>
    </source>
</evidence>
<keyword evidence="5 9" id="KW-0479">Metal-binding</keyword>
<gene>
    <name evidence="11" type="ORF">SAMN04487931_101309</name>
</gene>
<evidence type="ECO:0000256" key="2">
    <source>
        <dbReference type="ARBA" id="ARBA00008290"/>
    </source>
</evidence>
<dbReference type="PANTHER" id="PTHR28570:SF2">
    <property type="entry name" value="M18 FAMILY AMINOPEPTIDASE 1-RELATED"/>
    <property type="match status" value="1"/>
</dbReference>
<comment type="cofactor">
    <cofactor evidence="1 10">
        <name>Zn(2+)</name>
        <dbReference type="ChEBI" id="CHEBI:29105"/>
    </cofactor>
</comment>
<evidence type="ECO:0000256" key="8">
    <source>
        <dbReference type="ARBA" id="ARBA00023049"/>
    </source>
</evidence>
<evidence type="ECO:0000256" key="1">
    <source>
        <dbReference type="ARBA" id="ARBA00001947"/>
    </source>
</evidence>
<dbReference type="GO" id="GO:0008270">
    <property type="term" value="F:zinc ion binding"/>
    <property type="evidence" value="ECO:0007669"/>
    <property type="project" value="InterPro"/>
</dbReference>
<protein>
    <recommendedName>
        <fullName evidence="10">M18 family aminopeptidase</fullName>
        <ecNumber evidence="10">3.4.11.-</ecNumber>
    </recommendedName>
</protein>
<dbReference type="Pfam" id="PF02127">
    <property type="entry name" value="Peptidase_M18"/>
    <property type="match status" value="1"/>
</dbReference>
<sequence>MNKAQLKKIKDTILKKSPLVFDQLNKQQKSDLFKFNETYKQFLNKSKTEREAARQIITAAKARGFVDIDTLLKNKTSSAKKVYKVFQGKCVALAVLGKEPLVFGANIIASHIDSPRLDLKQNPIYEDLSMGLMKTHYYGGIRKYHWLAIPLALHGTIIKSDGETIDITIGEDPDDPVFTVTDLLPHLAGKIQANKKLSDAFEGEKLNLIAGSIPLGSDEEKNRFKLGVLNLLHETYKITEEDFVSAEIEAVPVGKAKDVGFDKSMIGSYGQDDRICAYTSLEALLDQQSSDKTAIAMFFDKEEIGSEGNSGAKSSFLEDFMSDLLFISNQDTDNRSLRKALINSSCLSADVNAAMDPDFKEVHEKLNAAKLGFGICMTKFTGVAGKSGSSDAGAEFVGKIRQIFNKNNIVWQTGELGKIDQGGGGTVAKFLAKYGMNVLDCGPAILSMHSPFEVASKADVYMTYLGYKAFYAENR</sequence>
<evidence type="ECO:0000256" key="10">
    <source>
        <dbReference type="RuleBase" id="RU004387"/>
    </source>
</evidence>
<organism evidence="11 12">
    <name type="scientific">Desulfobacula phenolica</name>
    <dbReference type="NCBI Taxonomy" id="90732"/>
    <lineage>
        <taxon>Bacteria</taxon>
        <taxon>Pseudomonadati</taxon>
        <taxon>Thermodesulfobacteriota</taxon>
        <taxon>Desulfobacteria</taxon>
        <taxon>Desulfobacterales</taxon>
        <taxon>Desulfobacteraceae</taxon>
        <taxon>Desulfobacula</taxon>
    </lineage>
</organism>
<keyword evidence="6 9" id="KW-0378">Hydrolase</keyword>
<dbReference type="AlphaFoldDB" id="A0A1H2DNR8"/>
<dbReference type="Gene3D" id="3.40.630.10">
    <property type="entry name" value="Zn peptidases"/>
    <property type="match status" value="1"/>
</dbReference>
<dbReference type="EC" id="3.4.11.-" evidence="10"/>
<evidence type="ECO:0000256" key="7">
    <source>
        <dbReference type="ARBA" id="ARBA00022833"/>
    </source>
</evidence>
<dbReference type="NCBIfam" id="NF002600">
    <property type="entry name" value="PRK02256.1"/>
    <property type="match status" value="1"/>
</dbReference>
<comment type="similarity">
    <text evidence="2 9">Belongs to the peptidase M18 family.</text>
</comment>
<dbReference type="EMBL" id="FNLL01000001">
    <property type="protein sequence ID" value="SDT84577.1"/>
    <property type="molecule type" value="Genomic_DNA"/>
</dbReference>
<proteinExistence type="inferred from homology"/>
<name>A0A1H2DNR8_9BACT</name>
<dbReference type="Gene3D" id="2.30.250.10">
    <property type="entry name" value="Aminopeptidase i, Domain 2"/>
    <property type="match status" value="1"/>
</dbReference>
<keyword evidence="7 9" id="KW-0862">Zinc</keyword>
<dbReference type="PANTHER" id="PTHR28570">
    <property type="entry name" value="ASPARTYL AMINOPEPTIDASE"/>
    <property type="match status" value="1"/>
</dbReference>
<evidence type="ECO:0000256" key="5">
    <source>
        <dbReference type="ARBA" id="ARBA00022723"/>
    </source>
</evidence>
<dbReference type="RefSeq" id="WP_092229752.1">
    <property type="nucleotide sequence ID" value="NZ_FNLL01000001.1"/>
</dbReference>